<keyword evidence="2" id="KW-1185">Reference proteome</keyword>
<dbReference type="STRING" id="686832.A0A0C2Z9W4"/>
<name>A0A0C2Z9W4_HEBCY</name>
<reference evidence="2" key="2">
    <citation type="submission" date="2015-01" db="EMBL/GenBank/DDBJ databases">
        <title>Evolutionary Origins and Diversification of the Mycorrhizal Mutualists.</title>
        <authorList>
            <consortium name="DOE Joint Genome Institute"/>
            <consortium name="Mycorrhizal Genomics Consortium"/>
            <person name="Kohler A."/>
            <person name="Kuo A."/>
            <person name="Nagy L.G."/>
            <person name="Floudas D."/>
            <person name="Copeland A."/>
            <person name="Barry K.W."/>
            <person name="Cichocki N."/>
            <person name="Veneault-Fourrey C."/>
            <person name="LaButti K."/>
            <person name="Lindquist E.A."/>
            <person name="Lipzen A."/>
            <person name="Lundell T."/>
            <person name="Morin E."/>
            <person name="Murat C."/>
            <person name="Riley R."/>
            <person name="Ohm R."/>
            <person name="Sun H."/>
            <person name="Tunlid A."/>
            <person name="Henrissat B."/>
            <person name="Grigoriev I.V."/>
            <person name="Hibbett D.S."/>
            <person name="Martin F."/>
        </authorList>
    </citation>
    <scope>NUCLEOTIDE SEQUENCE [LARGE SCALE GENOMIC DNA]</scope>
    <source>
        <strain evidence="2">h7</strain>
    </source>
</reference>
<sequence length="227" mass="25737">MSRTSASGGGAPSRRTITAQLFPSEATTPWSDLSSKQRRAVLRQEESLYTWKISRSTDAIYASKCESTVYVTPSLDPHPCSECDALYSIHKFQVAINRPMPDETNMKYVPKAYRCPELGEIYLKYKGVRELVEKDDGRSPWLKFAQRVINGDFKSETLLGMVEALVIKSDRLRKGKGLQNMKYSSTFTNFCNLLASTSTRAYQTFRRHFGGQVMSNIRFVVCPLSFL</sequence>
<dbReference type="Proteomes" id="UP000053424">
    <property type="component" value="Unassembled WGS sequence"/>
</dbReference>
<organism evidence="1 2">
    <name type="scientific">Hebeloma cylindrosporum</name>
    <dbReference type="NCBI Taxonomy" id="76867"/>
    <lineage>
        <taxon>Eukaryota</taxon>
        <taxon>Fungi</taxon>
        <taxon>Dikarya</taxon>
        <taxon>Basidiomycota</taxon>
        <taxon>Agaricomycotina</taxon>
        <taxon>Agaricomycetes</taxon>
        <taxon>Agaricomycetidae</taxon>
        <taxon>Agaricales</taxon>
        <taxon>Agaricineae</taxon>
        <taxon>Hymenogastraceae</taxon>
        <taxon>Hebeloma</taxon>
    </lineage>
</organism>
<evidence type="ECO:0000313" key="2">
    <source>
        <dbReference type="Proteomes" id="UP000053424"/>
    </source>
</evidence>
<reference evidence="1 2" key="1">
    <citation type="submission" date="2014-04" db="EMBL/GenBank/DDBJ databases">
        <authorList>
            <consortium name="DOE Joint Genome Institute"/>
            <person name="Kuo A."/>
            <person name="Gay G."/>
            <person name="Dore J."/>
            <person name="Kohler A."/>
            <person name="Nagy L.G."/>
            <person name="Floudas D."/>
            <person name="Copeland A."/>
            <person name="Barry K.W."/>
            <person name="Cichocki N."/>
            <person name="Veneault-Fourrey C."/>
            <person name="LaButti K."/>
            <person name="Lindquist E.A."/>
            <person name="Lipzen A."/>
            <person name="Lundell T."/>
            <person name="Morin E."/>
            <person name="Murat C."/>
            <person name="Sun H."/>
            <person name="Tunlid A."/>
            <person name="Henrissat B."/>
            <person name="Grigoriev I.V."/>
            <person name="Hibbett D.S."/>
            <person name="Martin F."/>
            <person name="Nordberg H.P."/>
            <person name="Cantor M.N."/>
            <person name="Hua S.X."/>
        </authorList>
    </citation>
    <scope>NUCLEOTIDE SEQUENCE [LARGE SCALE GENOMIC DNA]</scope>
    <source>
        <strain evidence="2">h7</strain>
    </source>
</reference>
<protein>
    <submittedName>
        <fullName evidence="1">Uncharacterized protein</fullName>
    </submittedName>
</protein>
<dbReference type="HOGENOM" id="CLU_106372_0_0_1"/>
<accession>A0A0C2Z9W4</accession>
<evidence type="ECO:0000313" key="1">
    <source>
        <dbReference type="EMBL" id="KIM49927.1"/>
    </source>
</evidence>
<proteinExistence type="predicted"/>
<dbReference type="AlphaFoldDB" id="A0A0C2Z9W4"/>
<gene>
    <name evidence="1" type="ORF">M413DRAFT_60265</name>
</gene>
<dbReference type="EMBL" id="KN831768">
    <property type="protein sequence ID" value="KIM49927.1"/>
    <property type="molecule type" value="Genomic_DNA"/>
</dbReference>
<dbReference type="OrthoDB" id="3268677at2759"/>